<accession>A0A426X4L2</accession>
<comment type="caution">
    <text evidence="1">The sequence shown here is derived from an EMBL/GenBank/DDBJ whole genome shotgun (WGS) entry which is preliminary data.</text>
</comment>
<name>A0A426X4L2_ENSVE</name>
<sequence>AHREMSKSGAMHLATRVGGSIKKEDVQSAVDQYISLLIIAVSRGMNFQGDEYFLMLYCLFRYEKYHVCFGGEEEARKANYSDMVCYLNFHYRDQQQWVSDFQRRSKRILLFYFEGQYSGICWHCAGRKRESFIIPGEGRRGACGRWQVRQIAAFVLVETPSDTCVLIEAASDLFLVAGRRSSHQYTSFWPESLSHVLEKVQGSAFACYRSPV</sequence>
<organism evidence="1 2">
    <name type="scientific">Ensete ventricosum</name>
    <name type="common">Abyssinian banana</name>
    <name type="synonym">Musa ensete</name>
    <dbReference type="NCBI Taxonomy" id="4639"/>
    <lineage>
        <taxon>Eukaryota</taxon>
        <taxon>Viridiplantae</taxon>
        <taxon>Streptophyta</taxon>
        <taxon>Embryophyta</taxon>
        <taxon>Tracheophyta</taxon>
        <taxon>Spermatophyta</taxon>
        <taxon>Magnoliopsida</taxon>
        <taxon>Liliopsida</taxon>
        <taxon>Zingiberales</taxon>
        <taxon>Musaceae</taxon>
        <taxon>Ensete</taxon>
    </lineage>
</organism>
<evidence type="ECO:0000313" key="1">
    <source>
        <dbReference type="EMBL" id="RRT34423.1"/>
    </source>
</evidence>
<proteinExistence type="predicted"/>
<dbReference type="Proteomes" id="UP000287651">
    <property type="component" value="Unassembled WGS sequence"/>
</dbReference>
<gene>
    <name evidence="1" type="ORF">B296_00056525</name>
</gene>
<dbReference type="EMBL" id="AMZH03026849">
    <property type="protein sequence ID" value="RRT34423.1"/>
    <property type="molecule type" value="Genomic_DNA"/>
</dbReference>
<dbReference type="AlphaFoldDB" id="A0A426X4L2"/>
<reference evidence="1 2" key="1">
    <citation type="journal article" date="2014" name="Agronomy (Basel)">
        <title>A Draft Genome Sequence for Ensete ventricosum, the Drought-Tolerant Tree Against Hunger.</title>
        <authorList>
            <person name="Harrison J."/>
            <person name="Moore K.A."/>
            <person name="Paszkiewicz K."/>
            <person name="Jones T."/>
            <person name="Grant M."/>
            <person name="Ambacheew D."/>
            <person name="Muzemil S."/>
            <person name="Studholme D.J."/>
        </authorList>
    </citation>
    <scope>NUCLEOTIDE SEQUENCE [LARGE SCALE GENOMIC DNA]</scope>
</reference>
<protein>
    <submittedName>
        <fullName evidence="1">Uncharacterized protein</fullName>
    </submittedName>
</protein>
<feature type="non-terminal residue" evidence="1">
    <location>
        <position position="1"/>
    </location>
</feature>
<evidence type="ECO:0000313" key="2">
    <source>
        <dbReference type="Proteomes" id="UP000287651"/>
    </source>
</evidence>